<dbReference type="EMBL" id="CM002799">
    <property type="protein sequence ID" value="KZN89119.1"/>
    <property type="molecule type" value="Genomic_DNA"/>
</dbReference>
<feature type="compositionally biased region" description="Polar residues" evidence="1">
    <location>
        <begin position="1"/>
        <end position="12"/>
    </location>
</feature>
<name>A0A167UBV8_PENCH</name>
<feature type="compositionally biased region" description="Low complexity" evidence="1">
    <location>
        <begin position="53"/>
        <end position="65"/>
    </location>
</feature>
<reference evidence="2" key="1">
    <citation type="journal article" date="2014" name="Genome Announc.">
        <title>Complete sequencing and chromosome-scale genome assembly of the industrial progenitor strain P2niaD18 from the penicillin producer Penicillium chrysogenum.</title>
        <authorList>
            <person name="Specht T."/>
            <person name="Dahlmann T.A."/>
            <person name="Zadra I."/>
            <person name="Kurnsteiner H."/>
            <person name="Kuck U."/>
        </authorList>
    </citation>
    <scope>NUCLEOTIDE SEQUENCE [LARGE SCALE GENOMIC DNA]</scope>
    <source>
        <strain evidence="2">P2niaD18</strain>
    </source>
</reference>
<dbReference type="Proteomes" id="UP000076449">
    <property type="component" value="Chromosome II"/>
</dbReference>
<feature type="compositionally biased region" description="Polar residues" evidence="1">
    <location>
        <begin position="24"/>
        <end position="33"/>
    </location>
</feature>
<organism evidence="2">
    <name type="scientific">Penicillium chrysogenum</name>
    <name type="common">Penicillium notatum</name>
    <dbReference type="NCBI Taxonomy" id="5076"/>
    <lineage>
        <taxon>Eukaryota</taxon>
        <taxon>Fungi</taxon>
        <taxon>Dikarya</taxon>
        <taxon>Ascomycota</taxon>
        <taxon>Pezizomycotina</taxon>
        <taxon>Eurotiomycetes</taxon>
        <taxon>Eurotiomycetidae</taxon>
        <taxon>Eurotiales</taxon>
        <taxon>Aspergillaceae</taxon>
        <taxon>Penicillium</taxon>
        <taxon>Penicillium chrysogenum species complex</taxon>
    </lineage>
</organism>
<feature type="region of interest" description="Disordered" evidence="1">
    <location>
        <begin position="187"/>
        <end position="213"/>
    </location>
</feature>
<feature type="region of interest" description="Disordered" evidence="1">
    <location>
        <begin position="1"/>
        <end position="41"/>
    </location>
</feature>
<feature type="region of interest" description="Disordered" evidence="1">
    <location>
        <begin position="226"/>
        <end position="256"/>
    </location>
</feature>
<feature type="compositionally biased region" description="Polar residues" evidence="1">
    <location>
        <begin position="296"/>
        <end position="312"/>
    </location>
</feature>
<feature type="compositionally biased region" description="Polar residues" evidence="1">
    <location>
        <begin position="108"/>
        <end position="144"/>
    </location>
</feature>
<feature type="region of interest" description="Disordered" evidence="1">
    <location>
        <begin position="296"/>
        <end position="320"/>
    </location>
</feature>
<feature type="compositionally biased region" description="Basic and acidic residues" evidence="1">
    <location>
        <begin position="240"/>
        <end position="253"/>
    </location>
</feature>
<feature type="compositionally biased region" description="Polar residues" evidence="1">
    <location>
        <begin position="187"/>
        <end position="205"/>
    </location>
</feature>
<accession>A0A167UBV8</accession>
<evidence type="ECO:0000313" key="2">
    <source>
        <dbReference type="EMBL" id="KZN89119.1"/>
    </source>
</evidence>
<proteinExistence type="predicted"/>
<gene>
    <name evidence="2" type="ORF">EN45_077130</name>
</gene>
<dbReference type="AlphaFoldDB" id="A0A167UBV8"/>
<feature type="compositionally biased region" description="Polar residues" evidence="1">
    <location>
        <begin position="229"/>
        <end position="239"/>
    </location>
</feature>
<feature type="region of interest" description="Disordered" evidence="1">
    <location>
        <begin position="46"/>
        <end position="65"/>
    </location>
</feature>
<protein>
    <submittedName>
        <fullName evidence="2">Uncharacterized protein</fullName>
    </submittedName>
</protein>
<sequence length="541" mass="59566">MWHTTISSTSPSKFRWSINPGNHPVNQSSQSMHSIVPSINPVNPSSQFDLYTSQPSSQSSRQSIHSIIKSTIKSTIQPSINHPPSNHPSTIHQPAVQSIIPSINPFNHQVNHQVNHPSSHQPSTRQPSSQPIQSTHPLNQSLYQSDRGGLRPQDNRQAGQSAGYLTVAGFGFRTIGRLVNQPTSINTSIKTSINPRDQPTSINHPQSDRGGPLGFRTIGRLVNLHLDQSPRSTTSINHFQSDRGGLRPQDNRQARQSADWSIYTSINPLDRPLQSTTSSLTVAGFGLRTIGRLVSQPTSINPRDQPTSINHPQSDRGGPLSFRTIGRLVNQYTSINPSINTSSLTVAGLLASGQSADWTIGRLVNLSTSTPHLDHHLDQPSRSTTINHFQSNRGGLRLQDNRQAGQSIHLDPLPRSPTTSLTVAGFGFRTIGRLVSQSTSINHLIHLDQPPRSTTIHHYQSDRGGLRLQDNRQAVQFKKPLQYTTSTNHINHINHALPVWPWRASASGQSADWAVNTPRSTTSINHYDQPTSINLNQPILV</sequence>
<evidence type="ECO:0000256" key="1">
    <source>
        <dbReference type="SAM" id="MobiDB-lite"/>
    </source>
</evidence>
<feature type="region of interest" description="Disordered" evidence="1">
    <location>
        <begin position="108"/>
        <end position="160"/>
    </location>
</feature>